<dbReference type="GO" id="GO:0000049">
    <property type="term" value="F:tRNA binding"/>
    <property type="evidence" value="ECO:0007669"/>
    <property type="project" value="TreeGrafter"/>
</dbReference>
<dbReference type="KEGG" id="mcub:MCBB_1639"/>
<dbReference type="AlphaFoldDB" id="A0A1D3L3G3"/>
<keyword evidence="6" id="KW-0819">tRNA processing</keyword>
<dbReference type="EMBL" id="LT607756">
    <property type="protein sequence ID" value="SCG86194.1"/>
    <property type="molecule type" value="Genomic_DNA"/>
</dbReference>
<evidence type="ECO:0000256" key="11">
    <source>
        <dbReference type="ARBA" id="ARBA00048366"/>
    </source>
</evidence>
<keyword evidence="14" id="KW-1185">Reference proteome</keyword>
<accession>A0A1D3L3G3</accession>
<dbReference type="GO" id="GO:0006450">
    <property type="term" value="P:regulation of translational fidelity"/>
    <property type="evidence" value="ECO:0007669"/>
    <property type="project" value="TreeGrafter"/>
</dbReference>
<dbReference type="GeneID" id="30412477"/>
<reference evidence="13 14" key="1">
    <citation type="submission" date="2016-08" db="EMBL/GenBank/DDBJ databases">
        <authorList>
            <person name="Seilhamer J.J."/>
        </authorList>
    </citation>
    <scope>NUCLEOTIDE SEQUENCE [LARGE SCALE GENOMIC DNA]</scope>
    <source>
        <strain evidence="13">Buetzberg</strain>
    </source>
</reference>
<dbReference type="SUPFAM" id="SSF55821">
    <property type="entry name" value="YrdC/RibB"/>
    <property type="match status" value="1"/>
</dbReference>
<dbReference type="GO" id="GO:0061710">
    <property type="term" value="F:L-threonylcarbamoyladenylate synthase"/>
    <property type="evidence" value="ECO:0007669"/>
    <property type="project" value="UniProtKB-EC"/>
</dbReference>
<evidence type="ECO:0000313" key="14">
    <source>
        <dbReference type="Proteomes" id="UP000094707"/>
    </source>
</evidence>
<comment type="similarity">
    <text evidence="2">Belongs to the SUA5 family.</text>
</comment>
<dbReference type="InterPro" id="IPR006070">
    <property type="entry name" value="Sua5-like_dom"/>
</dbReference>
<keyword evidence="7 13" id="KW-0548">Nucleotidyltransferase</keyword>
<dbReference type="OrthoDB" id="39992at2157"/>
<dbReference type="STRING" id="118062.MCBB_1639"/>
<dbReference type="GO" id="GO:0003725">
    <property type="term" value="F:double-stranded RNA binding"/>
    <property type="evidence" value="ECO:0007669"/>
    <property type="project" value="InterPro"/>
</dbReference>
<evidence type="ECO:0000256" key="10">
    <source>
        <dbReference type="ARBA" id="ARBA00029774"/>
    </source>
</evidence>
<dbReference type="GO" id="GO:0005524">
    <property type="term" value="F:ATP binding"/>
    <property type="evidence" value="ECO:0007669"/>
    <property type="project" value="UniProtKB-KW"/>
</dbReference>
<dbReference type="Pfam" id="PF01300">
    <property type="entry name" value="Sua5_yciO_yrdC"/>
    <property type="match status" value="1"/>
</dbReference>
<dbReference type="GO" id="GO:0008033">
    <property type="term" value="P:tRNA processing"/>
    <property type="evidence" value="ECO:0007669"/>
    <property type="project" value="UniProtKB-KW"/>
</dbReference>
<name>A0A1D3L3G3_9EURY</name>
<evidence type="ECO:0000256" key="5">
    <source>
        <dbReference type="ARBA" id="ARBA00022679"/>
    </source>
</evidence>
<keyword evidence="5 13" id="KW-0808">Transferase</keyword>
<evidence type="ECO:0000259" key="12">
    <source>
        <dbReference type="PROSITE" id="PS51163"/>
    </source>
</evidence>
<evidence type="ECO:0000256" key="8">
    <source>
        <dbReference type="ARBA" id="ARBA00022741"/>
    </source>
</evidence>
<dbReference type="PROSITE" id="PS51163">
    <property type="entry name" value="YRDC"/>
    <property type="match status" value="1"/>
</dbReference>
<dbReference type="PANTHER" id="PTHR17490">
    <property type="entry name" value="SUA5"/>
    <property type="match status" value="1"/>
</dbReference>
<dbReference type="NCBIfam" id="TIGR00057">
    <property type="entry name" value="L-threonylcarbamoyladenylate synthase"/>
    <property type="match status" value="1"/>
</dbReference>
<evidence type="ECO:0000256" key="3">
    <source>
        <dbReference type="ARBA" id="ARBA00012584"/>
    </source>
</evidence>
<dbReference type="RefSeq" id="WP_071907277.1">
    <property type="nucleotide sequence ID" value="NZ_LT607756.1"/>
</dbReference>
<keyword evidence="4" id="KW-0963">Cytoplasm</keyword>
<evidence type="ECO:0000313" key="13">
    <source>
        <dbReference type="EMBL" id="SCG86194.1"/>
    </source>
</evidence>
<comment type="subcellular location">
    <subcellularLocation>
        <location evidence="1">Cytoplasm</location>
    </subcellularLocation>
</comment>
<protein>
    <recommendedName>
        <fullName evidence="10">L-threonylcarbamoyladenylate synthase</fullName>
        <ecNumber evidence="3">2.7.7.87</ecNumber>
    </recommendedName>
    <alternativeName>
        <fullName evidence="10">L-threonylcarbamoyladenylate synthase</fullName>
    </alternativeName>
</protein>
<evidence type="ECO:0000256" key="7">
    <source>
        <dbReference type="ARBA" id="ARBA00022695"/>
    </source>
</evidence>
<dbReference type="PATRIC" id="fig|129848.4.peg.1676"/>
<dbReference type="Proteomes" id="UP000094707">
    <property type="component" value="Chromosome I"/>
</dbReference>
<dbReference type="EC" id="2.7.7.87" evidence="3"/>
<keyword evidence="8" id="KW-0547">Nucleotide-binding</keyword>
<dbReference type="PANTHER" id="PTHR17490:SF16">
    <property type="entry name" value="THREONYLCARBAMOYL-AMP SYNTHASE"/>
    <property type="match status" value="1"/>
</dbReference>
<proteinExistence type="inferred from homology"/>
<evidence type="ECO:0000256" key="1">
    <source>
        <dbReference type="ARBA" id="ARBA00004496"/>
    </source>
</evidence>
<feature type="domain" description="YrdC-like" evidence="12">
    <location>
        <begin position="13"/>
        <end position="196"/>
    </location>
</feature>
<evidence type="ECO:0000256" key="4">
    <source>
        <dbReference type="ARBA" id="ARBA00022490"/>
    </source>
</evidence>
<evidence type="ECO:0000256" key="9">
    <source>
        <dbReference type="ARBA" id="ARBA00022840"/>
    </source>
</evidence>
<gene>
    <name evidence="13" type="ORF">MCBB_1639</name>
</gene>
<dbReference type="Gene3D" id="3.90.870.10">
    <property type="entry name" value="DHBP synthase"/>
    <property type="match status" value="1"/>
</dbReference>
<dbReference type="InterPro" id="IPR050156">
    <property type="entry name" value="TC-AMP_synthase_SUA5"/>
</dbReference>
<evidence type="ECO:0000256" key="6">
    <source>
        <dbReference type="ARBA" id="ARBA00022694"/>
    </source>
</evidence>
<keyword evidence="9" id="KW-0067">ATP-binding</keyword>
<evidence type="ECO:0000256" key="2">
    <source>
        <dbReference type="ARBA" id="ARBA00007663"/>
    </source>
</evidence>
<sequence length="208" mass="22824">MKLIKINPQKPEKDKIELALNILREGGVVVYPTDTLYGIGVNIFNEDAVERVFSIKKRSRSKPLSVCLPKVESISKVAYMDSETEKIVRKLLPGPFTLILNKKECISSTLTAGEAKIGVRIPDSRVSMELSREFPVTATSANISGMKVPESSEGVYKQIGGSVDLILDAGTFKESLPSTVVDLTCRPPSVIRRGSGVELFDEIIEKIK</sequence>
<comment type="catalytic activity">
    <reaction evidence="11">
        <text>L-threonine + hydrogencarbonate + ATP = L-threonylcarbamoyladenylate + diphosphate + H2O</text>
        <dbReference type="Rhea" id="RHEA:36407"/>
        <dbReference type="ChEBI" id="CHEBI:15377"/>
        <dbReference type="ChEBI" id="CHEBI:17544"/>
        <dbReference type="ChEBI" id="CHEBI:30616"/>
        <dbReference type="ChEBI" id="CHEBI:33019"/>
        <dbReference type="ChEBI" id="CHEBI:57926"/>
        <dbReference type="ChEBI" id="CHEBI:73682"/>
        <dbReference type="EC" id="2.7.7.87"/>
    </reaction>
</comment>
<dbReference type="GO" id="GO:0005737">
    <property type="term" value="C:cytoplasm"/>
    <property type="evidence" value="ECO:0007669"/>
    <property type="project" value="UniProtKB-SubCell"/>
</dbReference>
<organism evidence="13 14">
    <name type="scientific">Methanobacterium congolense</name>
    <dbReference type="NCBI Taxonomy" id="118062"/>
    <lineage>
        <taxon>Archaea</taxon>
        <taxon>Methanobacteriati</taxon>
        <taxon>Methanobacteriota</taxon>
        <taxon>Methanomada group</taxon>
        <taxon>Methanobacteria</taxon>
        <taxon>Methanobacteriales</taxon>
        <taxon>Methanobacteriaceae</taxon>
        <taxon>Methanobacterium</taxon>
    </lineage>
</organism>
<dbReference type="InterPro" id="IPR017945">
    <property type="entry name" value="DHBP_synth_RibB-like_a/b_dom"/>
</dbReference>